<comment type="caution">
    <text evidence="2">The sequence shown here is derived from an EMBL/GenBank/DDBJ whole genome shotgun (WGS) entry which is preliminary data.</text>
</comment>
<dbReference type="InterPro" id="IPR005358">
    <property type="entry name" value="Puta_zinc/iron-chelating_dom"/>
</dbReference>
<evidence type="ECO:0000313" key="3">
    <source>
        <dbReference type="Proteomes" id="UP000292039"/>
    </source>
</evidence>
<accession>A0A4Q7MNN9</accession>
<dbReference type="GeneID" id="99726105"/>
<dbReference type="EMBL" id="SGWZ01000002">
    <property type="protein sequence ID" value="RZS70069.1"/>
    <property type="molecule type" value="Genomic_DNA"/>
</dbReference>
<dbReference type="AlphaFoldDB" id="A0A4Q7MNN9"/>
<gene>
    <name evidence="2" type="ORF">EV679_1462</name>
</gene>
<evidence type="ECO:0000313" key="2">
    <source>
        <dbReference type="EMBL" id="RZS70069.1"/>
    </source>
</evidence>
<dbReference type="OrthoDB" id="196483at2"/>
<feature type="region of interest" description="Disordered" evidence="1">
    <location>
        <begin position="133"/>
        <end position="159"/>
    </location>
</feature>
<dbReference type="Pfam" id="PF03692">
    <property type="entry name" value="CxxCxxCC"/>
    <property type="match status" value="1"/>
</dbReference>
<proteinExistence type="predicted"/>
<sequence length="159" mass="17141">MSNRFTYTPLPLPDLAPSEFRDDNPDSNPCLHCGACCSHFRVSFYFGELDGPNGGWVPAELTTPVTPHRVCMKGTEHAPVRCVALQGTVGEPGISCAIYSQRPSPCREFSLWEADGSPNPDCQRLRLALGLAPLRGRPEADNDPDGPGHPNHPPQPAAA</sequence>
<organism evidence="2 3">
    <name type="scientific">Kerstersia gyiorum</name>
    <dbReference type="NCBI Taxonomy" id="206506"/>
    <lineage>
        <taxon>Bacteria</taxon>
        <taxon>Pseudomonadati</taxon>
        <taxon>Pseudomonadota</taxon>
        <taxon>Betaproteobacteria</taxon>
        <taxon>Burkholderiales</taxon>
        <taxon>Alcaligenaceae</taxon>
        <taxon>Kerstersia</taxon>
    </lineage>
</organism>
<reference evidence="2 3" key="1">
    <citation type="submission" date="2019-02" db="EMBL/GenBank/DDBJ databases">
        <title>Genomic Encyclopedia of Type Strains, Phase IV (KMG-IV): sequencing the most valuable type-strain genomes for metagenomic binning, comparative biology and taxonomic classification.</title>
        <authorList>
            <person name="Goeker M."/>
        </authorList>
    </citation>
    <scope>NUCLEOTIDE SEQUENCE [LARGE SCALE GENOMIC DNA]</scope>
    <source>
        <strain evidence="2 3">DSM 16618</strain>
    </source>
</reference>
<evidence type="ECO:0000256" key="1">
    <source>
        <dbReference type="SAM" id="MobiDB-lite"/>
    </source>
</evidence>
<evidence type="ECO:0008006" key="4">
    <source>
        <dbReference type="Google" id="ProtNLM"/>
    </source>
</evidence>
<name>A0A4Q7MNN9_9BURK</name>
<dbReference type="RefSeq" id="WP_083969463.1">
    <property type="nucleotide sequence ID" value="NZ_CBCSEB010000016.1"/>
</dbReference>
<feature type="compositionally biased region" description="Pro residues" evidence="1">
    <location>
        <begin position="150"/>
        <end position="159"/>
    </location>
</feature>
<protein>
    <recommendedName>
        <fullName evidence="4">Ferredoxin</fullName>
    </recommendedName>
</protein>
<dbReference type="Proteomes" id="UP000292039">
    <property type="component" value="Unassembled WGS sequence"/>
</dbReference>